<proteinExistence type="inferred from homology"/>
<evidence type="ECO:0000313" key="13">
    <source>
        <dbReference type="EMBL" id="CAH2233436.1"/>
    </source>
</evidence>
<dbReference type="GO" id="GO:0006629">
    <property type="term" value="P:lipid metabolic process"/>
    <property type="evidence" value="ECO:0007669"/>
    <property type="project" value="TreeGrafter"/>
</dbReference>
<evidence type="ECO:0000256" key="6">
    <source>
        <dbReference type="ARBA" id="ARBA00022729"/>
    </source>
</evidence>
<evidence type="ECO:0000259" key="12">
    <source>
        <dbReference type="Pfam" id="PF00061"/>
    </source>
</evidence>
<evidence type="ECO:0000256" key="3">
    <source>
        <dbReference type="ARBA" id="ARBA00019890"/>
    </source>
</evidence>
<sequence>MHRPMRADFLGLQVQGRIIFKMSVLRAIAVFLCGFFTLRLCRAQLVFPGACPDVAAMTDFDASRYLGKWYEAEKYFAAFEFGGRCITANYGLKDNGVVSVLNQQISTFTGMKSEIEGEAMQVSRSDEGKLSVRFPSLPVNVAAPYWIVDTDYDNYSLVWSCYDFGIFHTRNSWLLTRERNPPLDVLEKAYTSADKNNINRAYFMRTDQKNCPNDE</sequence>
<dbReference type="Proteomes" id="UP000838756">
    <property type="component" value="Unassembled WGS sequence"/>
</dbReference>
<comment type="subcellular location">
    <subcellularLocation>
        <location evidence="1">Secreted</location>
    </subcellularLocation>
</comment>
<dbReference type="PANTHER" id="PTHR10612:SF34">
    <property type="entry name" value="APOLIPOPROTEIN D"/>
    <property type="match status" value="1"/>
</dbReference>
<keyword evidence="4" id="KW-0813">Transport</keyword>
<evidence type="ECO:0000256" key="11">
    <source>
        <dbReference type="RuleBase" id="RU003695"/>
    </source>
</evidence>
<dbReference type="PANTHER" id="PTHR10612">
    <property type="entry name" value="APOLIPOPROTEIN D"/>
    <property type="match status" value="1"/>
</dbReference>
<dbReference type="PIRSF" id="PIRSF036893">
    <property type="entry name" value="Lipocalin_ApoD"/>
    <property type="match status" value="1"/>
</dbReference>
<dbReference type="GO" id="GO:0008289">
    <property type="term" value="F:lipid binding"/>
    <property type="evidence" value="ECO:0007669"/>
    <property type="project" value="UniProtKB-KW"/>
</dbReference>
<dbReference type="EMBL" id="CAKXAJ010024965">
    <property type="protein sequence ID" value="CAH2233436.1"/>
    <property type="molecule type" value="Genomic_DNA"/>
</dbReference>
<reference evidence="13" key="1">
    <citation type="submission" date="2022-03" db="EMBL/GenBank/DDBJ databases">
        <authorList>
            <person name="Lindestad O."/>
        </authorList>
    </citation>
    <scope>NUCLEOTIDE SEQUENCE</scope>
</reference>
<dbReference type="GO" id="GO:0005737">
    <property type="term" value="C:cytoplasm"/>
    <property type="evidence" value="ECO:0007669"/>
    <property type="project" value="TreeGrafter"/>
</dbReference>
<dbReference type="InterPro" id="IPR022272">
    <property type="entry name" value="Lipocalin_CS"/>
</dbReference>
<gene>
    <name evidence="13" type="primary">jg923</name>
    <name evidence="13" type="ORF">PAEG_LOCUS11407</name>
</gene>
<dbReference type="Gene3D" id="2.40.128.20">
    <property type="match status" value="1"/>
</dbReference>
<evidence type="ECO:0000256" key="2">
    <source>
        <dbReference type="ARBA" id="ARBA00006889"/>
    </source>
</evidence>
<dbReference type="InterPro" id="IPR022271">
    <property type="entry name" value="Lipocalin_ApoD"/>
</dbReference>
<dbReference type="InterPro" id="IPR012674">
    <property type="entry name" value="Calycin"/>
</dbReference>
<dbReference type="InterPro" id="IPR003057">
    <property type="entry name" value="Invtbrt_color"/>
</dbReference>
<organism evidence="13 14">
    <name type="scientific">Pararge aegeria aegeria</name>
    <dbReference type="NCBI Taxonomy" id="348720"/>
    <lineage>
        <taxon>Eukaryota</taxon>
        <taxon>Metazoa</taxon>
        <taxon>Ecdysozoa</taxon>
        <taxon>Arthropoda</taxon>
        <taxon>Hexapoda</taxon>
        <taxon>Insecta</taxon>
        <taxon>Pterygota</taxon>
        <taxon>Neoptera</taxon>
        <taxon>Endopterygota</taxon>
        <taxon>Lepidoptera</taxon>
        <taxon>Glossata</taxon>
        <taxon>Ditrysia</taxon>
        <taxon>Papilionoidea</taxon>
        <taxon>Nymphalidae</taxon>
        <taxon>Satyrinae</taxon>
        <taxon>Satyrini</taxon>
        <taxon>Parargina</taxon>
        <taxon>Pararge</taxon>
    </lineage>
</organism>
<evidence type="ECO:0000256" key="9">
    <source>
        <dbReference type="ARBA" id="ARBA00023180"/>
    </source>
</evidence>
<dbReference type="CDD" id="cd19437">
    <property type="entry name" value="lipocalin_apoD-like"/>
    <property type="match status" value="1"/>
</dbReference>
<evidence type="ECO:0000256" key="4">
    <source>
        <dbReference type="ARBA" id="ARBA00022448"/>
    </source>
</evidence>
<evidence type="ECO:0000313" key="14">
    <source>
        <dbReference type="Proteomes" id="UP000838756"/>
    </source>
</evidence>
<dbReference type="PRINTS" id="PR01273">
    <property type="entry name" value="INVTBRTCOLOR"/>
</dbReference>
<dbReference type="AlphaFoldDB" id="A0A8S4R9G7"/>
<dbReference type="InterPro" id="IPR000566">
    <property type="entry name" value="Lipocln_cytosolic_FA-bd_dom"/>
</dbReference>
<dbReference type="GO" id="GO:0005576">
    <property type="term" value="C:extracellular region"/>
    <property type="evidence" value="ECO:0007669"/>
    <property type="project" value="UniProtKB-SubCell"/>
</dbReference>
<evidence type="ECO:0000256" key="1">
    <source>
        <dbReference type="ARBA" id="ARBA00004613"/>
    </source>
</evidence>
<feature type="domain" description="Lipocalin/cytosolic fatty-acid binding" evidence="12">
    <location>
        <begin position="67"/>
        <end position="210"/>
    </location>
</feature>
<dbReference type="GO" id="GO:0031409">
    <property type="term" value="F:pigment binding"/>
    <property type="evidence" value="ECO:0007669"/>
    <property type="project" value="InterPro"/>
</dbReference>
<comment type="similarity">
    <text evidence="2 10 11">Belongs to the calycin superfamily. Lipocalin family.</text>
</comment>
<keyword evidence="6" id="KW-0732">Signal</keyword>
<dbReference type="SUPFAM" id="SSF50814">
    <property type="entry name" value="Lipocalins"/>
    <property type="match status" value="1"/>
</dbReference>
<dbReference type="FunFam" id="2.40.128.20:FF:000003">
    <property type="entry name" value="Apolipoprotein D"/>
    <property type="match status" value="1"/>
</dbReference>
<dbReference type="OrthoDB" id="565904at2759"/>
<keyword evidence="5" id="KW-0964">Secreted</keyword>
<accession>A0A8S4R9G7</accession>
<evidence type="ECO:0000256" key="10">
    <source>
        <dbReference type="PIRNR" id="PIRNR036893"/>
    </source>
</evidence>
<name>A0A8S4R9G7_9NEOP</name>
<evidence type="ECO:0000256" key="5">
    <source>
        <dbReference type="ARBA" id="ARBA00022525"/>
    </source>
</evidence>
<keyword evidence="9" id="KW-0325">Glycoprotein</keyword>
<dbReference type="PROSITE" id="PS00213">
    <property type="entry name" value="LIPOCALIN"/>
    <property type="match status" value="1"/>
</dbReference>
<keyword evidence="14" id="KW-1185">Reference proteome</keyword>
<evidence type="ECO:0000256" key="7">
    <source>
        <dbReference type="ARBA" id="ARBA00023121"/>
    </source>
</evidence>
<comment type="caution">
    <text evidence="13">The sequence shown here is derived from an EMBL/GenBank/DDBJ whole genome shotgun (WGS) entry which is preliminary data.</text>
</comment>
<keyword evidence="8" id="KW-1015">Disulfide bond</keyword>
<evidence type="ECO:0000256" key="8">
    <source>
        <dbReference type="ARBA" id="ARBA00023157"/>
    </source>
</evidence>
<protein>
    <recommendedName>
        <fullName evidence="3">Apolipoprotein D</fullName>
    </recommendedName>
</protein>
<dbReference type="GO" id="GO:0000302">
    <property type="term" value="P:response to reactive oxygen species"/>
    <property type="evidence" value="ECO:0007669"/>
    <property type="project" value="TreeGrafter"/>
</dbReference>
<dbReference type="Pfam" id="PF00061">
    <property type="entry name" value="Lipocalin"/>
    <property type="match status" value="1"/>
</dbReference>
<keyword evidence="7" id="KW-0446">Lipid-binding</keyword>